<evidence type="ECO:0000313" key="4">
    <source>
        <dbReference type="Proteomes" id="UP000037460"/>
    </source>
</evidence>
<evidence type="ECO:0000256" key="2">
    <source>
        <dbReference type="SAM" id="MobiDB-lite"/>
    </source>
</evidence>
<dbReference type="EMBL" id="JWZX01000733">
    <property type="protein sequence ID" value="KOO35840.1"/>
    <property type="molecule type" value="Genomic_DNA"/>
</dbReference>
<feature type="non-terminal residue" evidence="3">
    <location>
        <position position="173"/>
    </location>
</feature>
<gene>
    <name evidence="3" type="ORF">Ctob_016619</name>
</gene>
<protein>
    <submittedName>
        <fullName evidence="3">Uncharacterized protein</fullName>
    </submittedName>
</protein>
<feature type="region of interest" description="Disordered" evidence="2">
    <location>
        <begin position="1"/>
        <end position="20"/>
    </location>
</feature>
<keyword evidence="1" id="KW-0175">Coiled coil</keyword>
<evidence type="ECO:0000313" key="3">
    <source>
        <dbReference type="EMBL" id="KOO35840.1"/>
    </source>
</evidence>
<feature type="region of interest" description="Disordered" evidence="2">
    <location>
        <begin position="63"/>
        <end position="132"/>
    </location>
</feature>
<reference evidence="4" key="1">
    <citation type="journal article" date="2015" name="PLoS Genet.">
        <title>Genome Sequence and Transcriptome Analyses of Chrysochromulina tobin: Metabolic Tools for Enhanced Algal Fitness in the Prominent Order Prymnesiales (Haptophyceae).</title>
        <authorList>
            <person name="Hovde B.T."/>
            <person name="Deodato C.R."/>
            <person name="Hunsperger H.M."/>
            <person name="Ryken S.A."/>
            <person name="Yost W."/>
            <person name="Jha R.K."/>
            <person name="Patterson J."/>
            <person name="Monnat R.J. Jr."/>
            <person name="Barlow S.B."/>
            <person name="Starkenburg S.R."/>
            <person name="Cattolico R.A."/>
        </authorList>
    </citation>
    <scope>NUCLEOTIDE SEQUENCE</scope>
    <source>
        <strain evidence="4">CCMP291</strain>
    </source>
</reference>
<sequence>MYASVLVPKTGKGRSKAASHHVVTINRKFTSRKETYEERLAEAAAELNNLIWATLKPFMADHKPQKRQRVGSAGAGSAGSAAAEESEKASEGSDDEDNSPPTHHGRGGARGGAGATPVEVHWQTGLPSGNSRYYKDKIKIGFLRGEAFLDEGNIEALYDDRCKKRSDCISDEQ</sequence>
<dbReference type="AlphaFoldDB" id="A0A0M0KAI2"/>
<keyword evidence="4" id="KW-1185">Reference proteome</keyword>
<accession>A0A0M0KAI2</accession>
<comment type="caution">
    <text evidence="3">The sequence shown here is derived from an EMBL/GenBank/DDBJ whole genome shotgun (WGS) entry which is preliminary data.</text>
</comment>
<feature type="coiled-coil region" evidence="1">
    <location>
        <begin position="26"/>
        <end position="53"/>
    </location>
</feature>
<organism evidence="3 4">
    <name type="scientific">Chrysochromulina tobinii</name>
    <dbReference type="NCBI Taxonomy" id="1460289"/>
    <lineage>
        <taxon>Eukaryota</taxon>
        <taxon>Haptista</taxon>
        <taxon>Haptophyta</taxon>
        <taxon>Prymnesiophyceae</taxon>
        <taxon>Prymnesiales</taxon>
        <taxon>Chrysochromulinaceae</taxon>
        <taxon>Chrysochromulina</taxon>
    </lineage>
</organism>
<proteinExistence type="predicted"/>
<evidence type="ECO:0000256" key="1">
    <source>
        <dbReference type="SAM" id="Coils"/>
    </source>
</evidence>
<name>A0A0M0KAI2_9EUKA</name>
<dbReference type="Proteomes" id="UP000037460">
    <property type="component" value="Unassembled WGS sequence"/>
</dbReference>